<dbReference type="PRINTS" id="PR00079">
    <property type="entry name" value="G6PDHDRGNASE"/>
</dbReference>
<sequence length="507" mass="57780">MDLSGKGAPLTRHGSNPDLTVIDDENARVKEFKDPTTIVVVGASGDLAHKKTFPALFSLYYHGLLPQRFHIVGYARKALDLEGWRSNILLNLACRVLDQKDCATKMEEFIERLSYMSGQYDSAEDFAKLDAYLEDLEDRQPTGRLFYLAIPPNVFGSAMGSIKASAVAKNAWTRVVVEKPFGRDTESYMELRDQCAAHFQEEQLYRIDHYVGKEVVQNMVVLRFANFIFEQLWCKENIRDMHIIFEENFGTEGRAGYFDQFGIIRDIMQNHLLQVLAYLTMERPKSLHAADINRVKTKLLSEIMPLKAKDFVVGQYEGYREEDGVPEGSVTPTFAACVMYINNQQWEGVPFFLTAGKNLHNRKAEVRVRFKKGHSMDFFPGEEVGNEIIIRIQPDEAVSLRVVNKVPGLAKDLAYTSLDLLYKDAFEKESKDIADAYERLILDAIHGEKSLFVHDEQLRISWELFTPALKELESEDSPVKPVLYTPGTKGPPEADDLRHIHRAMVEP</sequence>
<dbReference type="Gene3D" id="3.40.50.720">
    <property type="entry name" value="NAD(P)-binding Rossmann-like Domain"/>
    <property type="match status" value="1"/>
</dbReference>
<dbReference type="HAMAP" id="MF_00966">
    <property type="entry name" value="G6PD"/>
    <property type="match status" value="1"/>
</dbReference>
<comment type="catalytic activity">
    <reaction evidence="4">
        <text>D-glucose 6-phosphate + NADP(+) = 6-phospho-D-glucono-1,5-lactone + NADPH + H(+)</text>
        <dbReference type="Rhea" id="RHEA:15841"/>
        <dbReference type="ChEBI" id="CHEBI:15378"/>
        <dbReference type="ChEBI" id="CHEBI:57783"/>
        <dbReference type="ChEBI" id="CHEBI:57955"/>
        <dbReference type="ChEBI" id="CHEBI:58349"/>
        <dbReference type="ChEBI" id="CHEBI:61548"/>
        <dbReference type="EC" id="1.1.1.49"/>
    </reaction>
</comment>
<gene>
    <name evidence="7" type="ORF">NDN08_004295</name>
</gene>
<keyword evidence="8" id="KW-1185">Reference proteome</keyword>
<comment type="function">
    <text evidence="4">Catalyzes the rate-limiting step of the oxidative pentose-phosphate pathway, which represents a route for the dissimilation of carbohydrates besides glycolysis.</text>
</comment>
<dbReference type="SUPFAM" id="SSF51735">
    <property type="entry name" value="NAD(P)-binding Rossmann-fold domains"/>
    <property type="match status" value="1"/>
</dbReference>
<dbReference type="Proteomes" id="UP001157974">
    <property type="component" value="Unassembled WGS sequence"/>
</dbReference>
<evidence type="ECO:0000313" key="8">
    <source>
        <dbReference type="Proteomes" id="UP001157974"/>
    </source>
</evidence>
<feature type="domain" description="Glucose-6-phosphate dehydrogenase C-terminal" evidence="6">
    <location>
        <begin position="221"/>
        <end position="498"/>
    </location>
</feature>
<evidence type="ECO:0000256" key="4">
    <source>
        <dbReference type="RuleBase" id="RU362120"/>
    </source>
</evidence>
<dbReference type="GO" id="GO:0006006">
    <property type="term" value="P:glucose metabolic process"/>
    <property type="evidence" value="ECO:0007669"/>
    <property type="project" value="UniProtKB-KW"/>
</dbReference>
<dbReference type="EC" id="1.1.1.49" evidence="4"/>
<dbReference type="NCBIfam" id="TIGR00871">
    <property type="entry name" value="zwf"/>
    <property type="match status" value="1"/>
</dbReference>
<dbReference type="GO" id="GO:0009051">
    <property type="term" value="P:pentose-phosphate shunt, oxidative branch"/>
    <property type="evidence" value="ECO:0007669"/>
    <property type="project" value="TreeGrafter"/>
</dbReference>
<dbReference type="PANTHER" id="PTHR23429">
    <property type="entry name" value="GLUCOSE-6-PHOSPHATE 1-DEHYDROGENASE G6PD"/>
    <property type="match status" value="1"/>
</dbReference>
<comment type="caution">
    <text evidence="7">The sequence shown here is derived from an EMBL/GenBank/DDBJ whole genome shotgun (WGS) entry which is preliminary data.</text>
</comment>
<comment type="similarity">
    <text evidence="4">Belongs to the glucose-6-phosphate dehydrogenase family.</text>
</comment>
<evidence type="ECO:0000259" key="6">
    <source>
        <dbReference type="Pfam" id="PF02781"/>
    </source>
</evidence>
<dbReference type="SUPFAM" id="SSF55347">
    <property type="entry name" value="Glyceraldehyde-3-phosphate dehydrogenase-like, C-terminal domain"/>
    <property type="match status" value="1"/>
</dbReference>
<keyword evidence="3 4" id="KW-0119">Carbohydrate metabolism</keyword>
<name>A0AAV8UKV4_9RHOD</name>
<dbReference type="PANTHER" id="PTHR23429:SF13">
    <property type="entry name" value="GLUCOSE-6-PHOSPHATE 1-DEHYDROGENASE 1, CHLOROPLASTIC"/>
    <property type="match status" value="1"/>
</dbReference>
<dbReference type="InterPro" id="IPR001282">
    <property type="entry name" value="G6P_DH"/>
</dbReference>
<evidence type="ECO:0000256" key="2">
    <source>
        <dbReference type="ARBA" id="ARBA00022857"/>
    </source>
</evidence>
<organism evidence="7 8">
    <name type="scientific">Rhodosorus marinus</name>
    <dbReference type="NCBI Taxonomy" id="101924"/>
    <lineage>
        <taxon>Eukaryota</taxon>
        <taxon>Rhodophyta</taxon>
        <taxon>Stylonematophyceae</taxon>
        <taxon>Stylonematales</taxon>
        <taxon>Stylonemataceae</taxon>
        <taxon>Rhodosorus</taxon>
    </lineage>
</organism>
<feature type="domain" description="Glucose-6-phosphate dehydrogenase NAD-binding" evidence="5">
    <location>
        <begin position="39"/>
        <end position="218"/>
    </location>
</feature>
<dbReference type="InterPro" id="IPR022674">
    <property type="entry name" value="G6P_DH_NAD-bd"/>
</dbReference>
<keyword evidence="1 4" id="KW-0313">Glucose metabolism</keyword>
<evidence type="ECO:0000313" key="7">
    <source>
        <dbReference type="EMBL" id="KAJ8903185.1"/>
    </source>
</evidence>
<accession>A0AAV8UKV4</accession>
<proteinExistence type="inferred from homology"/>
<comment type="pathway">
    <text evidence="4">Carbohydrate degradation; pentose phosphate pathway; D-ribulose 5-phosphate from D-glucose 6-phosphate (oxidative stage): step 1/3.</text>
</comment>
<protein>
    <recommendedName>
        <fullName evidence="4">Glucose-6-phosphate 1-dehydrogenase</fullName>
        <ecNumber evidence="4">1.1.1.49</ecNumber>
    </recommendedName>
</protein>
<dbReference type="EMBL" id="JAMWBK010000007">
    <property type="protein sequence ID" value="KAJ8903185.1"/>
    <property type="molecule type" value="Genomic_DNA"/>
</dbReference>
<dbReference type="InterPro" id="IPR022675">
    <property type="entry name" value="G6P_DH_C"/>
</dbReference>
<dbReference type="Pfam" id="PF02781">
    <property type="entry name" value="G6PD_C"/>
    <property type="match status" value="1"/>
</dbReference>
<reference evidence="7 8" key="1">
    <citation type="journal article" date="2023" name="Nat. Commun.">
        <title>Origin of minicircular mitochondrial genomes in red algae.</title>
        <authorList>
            <person name="Lee Y."/>
            <person name="Cho C.H."/>
            <person name="Lee Y.M."/>
            <person name="Park S.I."/>
            <person name="Yang J.H."/>
            <person name="West J.A."/>
            <person name="Bhattacharya D."/>
            <person name="Yoon H.S."/>
        </authorList>
    </citation>
    <scope>NUCLEOTIDE SEQUENCE [LARGE SCALE GENOMIC DNA]</scope>
    <source>
        <strain evidence="7 8">CCMP1338</strain>
        <tissue evidence="7">Whole cell</tissue>
    </source>
</reference>
<keyword evidence="2 4" id="KW-0521">NADP</keyword>
<keyword evidence="4" id="KW-0560">Oxidoreductase</keyword>
<dbReference type="GO" id="GO:0004345">
    <property type="term" value="F:glucose-6-phosphate dehydrogenase activity"/>
    <property type="evidence" value="ECO:0007669"/>
    <property type="project" value="UniProtKB-EC"/>
</dbReference>
<dbReference type="PIRSF" id="PIRSF000110">
    <property type="entry name" value="G6PD"/>
    <property type="match status" value="1"/>
</dbReference>
<dbReference type="Gene3D" id="3.30.360.10">
    <property type="entry name" value="Dihydrodipicolinate Reductase, domain 2"/>
    <property type="match status" value="1"/>
</dbReference>
<dbReference type="AlphaFoldDB" id="A0AAV8UKV4"/>
<dbReference type="InterPro" id="IPR036291">
    <property type="entry name" value="NAD(P)-bd_dom_sf"/>
</dbReference>
<dbReference type="Pfam" id="PF00479">
    <property type="entry name" value="G6PD_N"/>
    <property type="match status" value="1"/>
</dbReference>
<evidence type="ECO:0000256" key="3">
    <source>
        <dbReference type="ARBA" id="ARBA00023277"/>
    </source>
</evidence>
<dbReference type="GO" id="GO:0050661">
    <property type="term" value="F:NADP binding"/>
    <property type="evidence" value="ECO:0007669"/>
    <property type="project" value="InterPro"/>
</dbReference>
<evidence type="ECO:0000259" key="5">
    <source>
        <dbReference type="Pfam" id="PF00479"/>
    </source>
</evidence>
<evidence type="ECO:0000256" key="1">
    <source>
        <dbReference type="ARBA" id="ARBA00022526"/>
    </source>
</evidence>